<dbReference type="RefSeq" id="WP_147082182.1">
    <property type="nucleotide sequence ID" value="NZ_VOQR01000001.1"/>
</dbReference>
<evidence type="ECO:0000313" key="3">
    <source>
        <dbReference type="EMBL" id="TXC71163.1"/>
    </source>
</evidence>
<feature type="transmembrane region" description="Helical" evidence="2">
    <location>
        <begin position="33"/>
        <end position="57"/>
    </location>
</feature>
<feature type="compositionally biased region" description="Polar residues" evidence="1">
    <location>
        <begin position="1"/>
        <end position="10"/>
    </location>
</feature>
<evidence type="ECO:0000313" key="4">
    <source>
        <dbReference type="Proteomes" id="UP000321250"/>
    </source>
</evidence>
<dbReference type="Proteomes" id="UP000321250">
    <property type="component" value="Unassembled WGS sequence"/>
</dbReference>
<dbReference type="Pfam" id="PF07284">
    <property type="entry name" value="BCHF"/>
    <property type="match status" value="1"/>
</dbReference>
<protein>
    <submittedName>
        <fullName evidence="3">2-vinyl bacteriochlorophyllide hydratase</fullName>
    </submittedName>
</protein>
<keyword evidence="2" id="KW-0812">Transmembrane</keyword>
<dbReference type="EMBL" id="VOQR01000001">
    <property type="protein sequence ID" value="TXC71163.1"/>
    <property type="molecule type" value="Genomic_DNA"/>
</dbReference>
<dbReference type="OrthoDB" id="8562352at2"/>
<keyword evidence="4" id="KW-1185">Reference proteome</keyword>
<dbReference type="AlphaFoldDB" id="A0A5C6UEG9"/>
<accession>A0A5C6UEG9</accession>
<keyword evidence="2" id="KW-1133">Transmembrane helix</keyword>
<feature type="transmembrane region" description="Helical" evidence="2">
    <location>
        <begin position="95"/>
        <end position="121"/>
    </location>
</feature>
<dbReference type="GO" id="GO:0019685">
    <property type="term" value="P:photosynthesis, dark reaction"/>
    <property type="evidence" value="ECO:0007669"/>
    <property type="project" value="InterPro"/>
</dbReference>
<proteinExistence type="predicted"/>
<reference evidence="3 4" key="1">
    <citation type="journal article" date="2013" name="Antonie Van Leeuwenhoek">
        <title>Sphingomonas ginsenosidivorax sp. nov., with the ability to transform ginsenosides.</title>
        <authorList>
            <person name="Jin X.F."/>
            <person name="Kim J.K."/>
            <person name="Liu Q.M."/>
            <person name="Kang M.S."/>
            <person name="He D."/>
            <person name="Jin F.X."/>
            <person name="Kim S.C."/>
            <person name="Im W.T."/>
        </authorList>
    </citation>
    <scope>NUCLEOTIDE SEQUENCE [LARGE SCALE GENOMIC DNA]</scope>
    <source>
        <strain evidence="3 4">KHI67</strain>
    </source>
</reference>
<dbReference type="GO" id="GO:0016836">
    <property type="term" value="F:hydro-lyase activity"/>
    <property type="evidence" value="ECO:0007669"/>
    <property type="project" value="InterPro"/>
</dbReference>
<organism evidence="3 4">
    <name type="scientific">Sphingomonas ginsenosidivorax</name>
    <dbReference type="NCBI Taxonomy" id="862135"/>
    <lineage>
        <taxon>Bacteria</taxon>
        <taxon>Pseudomonadati</taxon>
        <taxon>Pseudomonadota</taxon>
        <taxon>Alphaproteobacteria</taxon>
        <taxon>Sphingomonadales</taxon>
        <taxon>Sphingomonadaceae</taxon>
        <taxon>Sphingomonas</taxon>
    </lineage>
</organism>
<feature type="transmembrane region" description="Helical" evidence="2">
    <location>
        <begin position="63"/>
        <end position="83"/>
    </location>
</feature>
<evidence type="ECO:0000256" key="2">
    <source>
        <dbReference type="SAM" id="Phobius"/>
    </source>
</evidence>
<evidence type="ECO:0000256" key="1">
    <source>
        <dbReference type="SAM" id="MobiDB-lite"/>
    </source>
</evidence>
<dbReference type="InterPro" id="IPR009905">
    <property type="entry name" value="BCHF"/>
</dbReference>
<name>A0A5C6UEG9_9SPHN</name>
<sequence>MRSGGSSLTEQRAAAPLYTPEQRRRRDSTRWTLVQGILAPVQFLVFLISLTLVLRYLATGTGASAATTSIVVKTGALYAIMITGSIWEKIVFDRWLFVPAFFWEDVFSMLVLALHTAYLVALIADLGTERGRMLLALAAYASYAINAAQFLLKLRAARLRGSTATLAVAG</sequence>
<feature type="region of interest" description="Disordered" evidence="1">
    <location>
        <begin position="1"/>
        <end position="23"/>
    </location>
</feature>
<dbReference type="GO" id="GO:0030494">
    <property type="term" value="P:bacteriochlorophyll biosynthetic process"/>
    <property type="evidence" value="ECO:0007669"/>
    <property type="project" value="InterPro"/>
</dbReference>
<gene>
    <name evidence="3" type="primary">bchF</name>
    <name evidence="3" type="ORF">FSB78_09530</name>
</gene>
<dbReference type="NCBIfam" id="TIGR02020">
    <property type="entry name" value="BchF"/>
    <property type="match status" value="1"/>
</dbReference>
<comment type="caution">
    <text evidence="3">The sequence shown here is derived from an EMBL/GenBank/DDBJ whole genome shotgun (WGS) entry which is preliminary data.</text>
</comment>
<feature type="transmembrane region" description="Helical" evidence="2">
    <location>
        <begin position="133"/>
        <end position="152"/>
    </location>
</feature>
<keyword evidence="2" id="KW-0472">Membrane</keyword>